<keyword evidence="5" id="KW-1185">Reference proteome</keyword>
<dbReference type="InterPro" id="IPR013328">
    <property type="entry name" value="6PGD_dom2"/>
</dbReference>
<dbReference type="GO" id="GO:0046168">
    <property type="term" value="P:glycerol-3-phosphate catabolic process"/>
    <property type="evidence" value="ECO:0007669"/>
    <property type="project" value="InterPro"/>
</dbReference>
<evidence type="ECO:0000256" key="1">
    <source>
        <dbReference type="ARBA" id="ARBA00023002"/>
    </source>
</evidence>
<dbReference type="KEGG" id="pdec:H1Q58_08115"/>
<proteinExistence type="predicted"/>
<dbReference type="EMBL" id="CP059540">
    <property type="protein sequence ID" value="QMT18909.1"/>
    <property type="molecule type" value="Genomic_DNA"/>
</dbReference>
<dbReference type="Pfam" id="PF02317">
    <property type="entry name" value="Octopine_DH"/>
    <property type="match status" value="1"/>
</dbReference>
<dbReference type="PANTHER" id="PTHR38015">
    <property type="entry name" value="BLR6086 PROTEIN"/>
    <property type="match status" value="1"/>
</dbReference>
<dbReference type="InterPro" id="IPR008927">
    <property type="entry name" value="6-PGluconate_DH-like_C_sf"/>
</dbReference>
<dbReference type="GO" id="GO:0016616">
    <property type="term" value="F:oxidoreductase activity, acting on the CH-OH group of donors, NAD or NADP as acceptor"/>
    <property type="evidence" value="ECO:0007669"/>
    <property type="project" value="InterPro"/>
</dbReference>
<dbReference type="Gene3D" id="1.10.1040.10">
    <property type="entry name" value="N-(1-d-carboxylethyl)-l-norvaline Dehydrogenase, domain 2"/>
    <property type="match status" value="1"/>
</dbReference>
<keyword evidence="1" id="KW-0560">Oxidoreductase</keyword>
<dbReference type="InterPro" id="IPR051729">
    <property type="entry name" value="Opine/Lysopine_DH"/>
</dbReference>
<evidence type="ECO:0000259" key="2">
    <source>
        <dbReference type="Pfam" id="PF01210"/>
    </source>
</evidence>
<feature type="domain" description="Opine dehydrogenase" evidence="3">
    <location>
        <begin position="186"/>
        <end position="329"/>
    </location>
</feature>
<organism evidence="4 5">
    <name type="scientific">Planococcus maritimus</name>
    <dbReference type="NCBI Taxonomy" id="192421"/>
    <lineage>
        <taxon>Bacteria</taxon>
        <taxon>Bacillati</taxon>
        <taxon>Bacillota</taxon>
        <taxon>Bacilli</taxon>
        <taxon>Bacillales</taxon>
        <taxon>Caryophanaceae</taxon>
        <taxon>Planococcus</taxon>
    </lineage>
</organism>
<evidence type="ECO:0000313" key="5">
    <source>
        <dbReference type="Proteomes" id="UP000514716"/>
    </source>
</evidence>
<sequence>MKTNLKWTILGGGNGGQTTAGHLGMMGFDVTIYDIFEETIEAISKQGGIFLEDALTGFGKVKTATTNIEEALRDADVVLVTVPATAHQLVAKSCAPYLKDGQIIVLNPAATFGSLAFEKILKDEGCTANVTLAETNTLLYGCRIIEPGRTQVFGLKNRILLAALPATETARVVAAMQVAFPQFVAADSILITSFDNTNPILHTATTLLNTGTIESDREWHFYIDGFTPSIGRFVESMDEERLAIGRALGLDLLSCREQLEVEYNVFADTLADSIRKNPVYQDIKGQKALDTRYLSEDIPMGLVPFVELGKLLELPTARMESIVDLAQLVLERDLMKNARTLKNLGIDDMTSTEFLQYVQTGQRS</sequence>
<feature type="domain" description="Glycerol-3-phosphate dehydrogenase NAD-dependent N-terminal" evidence="2">
    <location>
        <begin position="8"/>
        <end position="105"/>
    </location>
</feature>
<protein>
    <submittedName>
        <fullName evidence="4">NAD/NADP octopine/nopaline dehydrogenase family protein</fullName>
    </submittedName>
</protein>
<dbReference type="AlphaFoldDB" id="A0A7D7MEC7"/>
<dbReference type="SUPFAM" id="SSF51735">
    <property type="entry name" value="NAD(P)-binding Rossmann-fold domains"/>
    <property type="match status" value="1"/>
</dbReference>
<evidence type="ECO:0000259" key="3">
    <source>
        <dbReference type="Pfam" id="PF02317"/>
    </source>
</evidence>
<name>A0A7D7MEC7_PLAMR</name>
<dbReference type="Proteomes" id="UP000514716">
    <property type="component" value="Chromosome"/>
</dbReference>
<dbReference type="InterPro" id="IPR003421">
    <property type="entry name" value="Opine_DH"/>
</dbReference>
<gene>
    <name evidence="4" type="ORF">H1Q58_08115</name>
</gene>
<reference evidence="4 5" key="1">
    <citation type="submission" date="2020-07" db="EMBL/GenBank/DDBJ databases">
        <title>Screening of a cold-adapted Planococcus bacterium producing protease in traditional shrimp paste and protease identification by genome sequencing.</title>
        <authorList>
            <person name="Gao R."/>
            <person name="Leng W."/>
            <person name="Chu Q."/>
            <person name="Wu X."/>
            <person name="Liu H."/>
            <person name="Li X."/>
        </authorList>
    </citation>
    <scope>NUCLEOTIDE SEQUENCE [LARGE SCALE GENOMIC DNA]</scope>
    <source>
        <strain evidence="4 5">XJ11</strain>
    </source>
</reference>
<accession>A0A7D7MEC7</accession>
<dbReference type="Gene3D" id="3.40.50.720">
    <property type="entry name" value="NAD(P)-binding Rossmann-like Domain"/>
    <property type="match status" value="1"/>
</dbReference>
<dbReference type="Pfam" id="PF01210">
    <property type="entry name" value="NAD_Gly3P_dh_N"/>
    <property type="match status" value="1"/>
</dbReference>
<dbReference type="InterPro" id="IPR036291">
    <property type="entry name" value="NAD(P)-bd_dom_sf"/>
</dbReference>
<evidence type="ECO:0000313" key="4">
    <source>
        <dbReference type="EMBL" id="QMT18909.1"/>
    </source>
</evidence>
<dbReference type="GO" id="GO:0051287">
    <property type="term" value="F:NAD binding"/>
    <property type="evidence" value="ECO:0007669"/>
    <property type="project" value="InterPro"/>
</dbReference>
<dbReference type="RefSeq" id="WP_182093360.1">
    <property type="nucleotide sequence ID" value="NZ_CP059540.1"/>
</dbReference>
<dbReference type="SUPFAM" id="SSF48179">
    <property type="entry name" value="6-phosphogluconate dehydrogenase C-terminal domain-like"/>
    <property type="match status" value="1"/>
</dbReference>
<dbReference type="InterPro" id="IPR011128">
    <property type="entry name" value="G3P_DH_NAD-dep_N"/>
</dbReference>
<dbReference type="PANTHER" id="PTHR38015:SF1">
    <property type="entry name" value="OPINE DEHYDROGENASE DOMAIN-CONTAINING PROTEIN"/>
    <property type="match status" value="1"/>
</dbReference>